<dbReference type="AlphaFoldDB" id="A0A0K6IQQ6"/>
<accession>A0A0K6IQQ6</accession>
<dbReference type="InterPro" id="IPR006179">
    <property type="entry name" value="5_nucleotidase/apyrase"/>
</dbReference>
<dbReference type="GO" id="GO:0009166">
    <property type="term" value="P:nucleotide catabolic process"/>
    <property type="evidence" value="ECO:0007669"/>
    <property type="project" value="InterPro"/>
</dbReference>
<dbReference type="InterPro" id="IPR029052">
    <property type="entry name" value="Metallo-depent_PP-like"/>
</dbReference>
<proteinExistence type="predicted"/>
<gene>
    <name evidence="3" type="ORF">Ga0061065_11124</name>
</gene>
<dbReference type="SUPFAM" id="SSF55816">
    <property type="entry name" value="5'-nucleotidase (syn. UDP-sugar hydrolase), C-terminal domain"/>
    <property type="match status" value="1"/>
</dbReference>
<keyword evidence="4" id="KW-1185">Reference proteome</keyword>
<dbReference type="Pfam" id="PF02872">
    <property type="entry name" value="5_nucleotid_C"/>
    <property type="match status" value="1"/>
</dbReference>
<dbReference type="STRING" id="1137284.GCA_001418205_02964"/>
<organism evidence="3 4">
    <name type="scientific">Marinomonas fungiae</name>
    <dbReference type="NCBI Taxonomy" id="1137284"/>
    <lineage>
        <taxon>Bacteria</taxon>
        <taxon>Pseudomonadati</taxon>
        <taxon>Pseudomonadota</taxon>
        <taxon>Gammaproteobacteria</taxon>
        <taxon>Oceanospirillales</taxon>
        <taxon>Oceanospirillaceae</taxon>
        <taxon>Marinomonas</taxon>
    </lineage>
</organism>
<dbReference type="PANTHER" id="PTHR11575:SF24">
    <property type="entry name" value="5'-NUCLEOTIDASE"/>
    <property type="match status" value="1"/>
</dbReference>
<evidence type="ECO:0000313" key="3">
    <source>
        <dbReference type="EMBL" id="CUB05436.1"/>
    </source>
</evidence>
<dbReference type="Gene3D" id="3.90.780.10">
    <property type="entry name" value="5'-Nucleotidase, C-terminal domain"/>
    <property type="match status" value="1"/>
</dbReference>
<reference evidence="4" key="1">
    <citation type="submission" date="2015-08" db="EMBL/GenBank/DDBJ databases">
        <authorList>
            <person name="Varghese N."/>
        </authorList>
    </citation>
    <scope>NUCLEOTIDE SEQUENCE [LARGE SCALE GENOMIC DNA]</scope>
    <source>
        <strain evidence="4">JCM 18476</strain>
    </source>
</reference>
<dbReference type="SUPFAM" id="SSF56300">
    <property type="entry name" value="Metallo-dependent phosphatases"/>
    <property type="match status" value="1"/>
</dbReference>
<dbReference type="PANTHER" id="PTHR11575">
    <property type="entry name" value="5'-NUCLEOTIDASE-RELATED"/>
    <property type="match status" value="1"/>
</dbReference>
<dbReference type="InterPro" id="IPR036907">
    <property type="entry name" value="5'-Nucleotdase_C_sf"/>
</dbReference>
<dbReference type="RefSeq" id="WP_082443855.1">
    <property type="nucleotide sequence ID" value="NZ_CYHG01000011.1"/>
</dbReference>
<evidence type="ECO:0000259" key="2">
    <source>
        <dbReference type="Pfam" id="PF02872"/>
    </source>
</evidence>
<sequence length="484" mass="53453">MKGILAVLLLVSFVSPCAQAGKIIFTSNVPELYAQENGYSLAKMSAFVQRLKQGTEPVLFIHGGDSLSPNSLSVYDKGVHMISIMNAMMVDVLAVNRREFNDGIDQVTLLSSQAQFPMVLSNLHDRRTMSDVEGLLPYVILPLGNLKVAVLMTVSENINSTFLFNTAVVYEDAEQINRKIHQARLEGADKVILVTERDYLKAVSVDRLQGVDCILVTQDVEDHQIQDHPLMVASGGVDDEMVVLNVSDESISAEIVHTAQEEPDASLNHVISRFTNQLDVVLDKPLTTLAGPMDSLRETLRSAESSFGNLVLDAIRHYTQADFAAVIGGSMRGYRTYEAGYQLTRRDVQRELPFGGTVHVVKVSPTKLKQILEHGVSVVEDSDGRFLQVSGLRYKYDASRPIGQRIVSISDALGKPLAKAEYTLAISDYMLHGGDDYDFSDVREVSDEVSSQRLVWNVVSDYLEQFDAITPSLDGRIENLTPVQ</sequence>
<evidence type="ECO:0000313" key="4">
    <source>
        <dbReference type="Proteomes" id="UP000182769"/>
    </source>
</evidence>
<feature type="chain" id="PRO_5005505814" evidence="1">
    <location>
        <begin position="21"/>
        <end position="484"/>
    </location>
</feature>
<dbReference type="Proteomes" id="UP000182769">
    <property type="component" value="Unassembled WGS sequence"/>
</dbReference>
<protein>
    <submittedName>
        <fullName evidence="3">2',3'-cyclic-nucleotide 2'-phosphodiesterase/5'-or 3'-nucleotidase, 5'-nucleotidase family</fullName>
    </submittedName>
</protein>
<feature type="signal peptide" evidence="1">
    <location>
        <begin position="1"/>
        <end position="20"/>
    </location>
</feature>
<dbReference type="InterPro" id="IPR008334">
    <property type="entry name" value="5'-Nucleotdase_C"/>
</dbReference>
<evidence type="ECO:0000256" key="1">
    <source>
        <dbReference type="SAM" id="SignalP"/>
    </source>
</evidence>
<name>A0A0K6IQQ6_9GAMM</name>
<keyword evidence="1" id="KW-0732">Signal</keyword>
<dbReference type="EMBL" id="CYHG01000011">
    <property type="protein sequence ID" value="CUB05436.1"/>
    <property type="molecule type" value="Genomic_DNA"/>
</dbReference>
<dbReference type="GO" id="GO:0016787">
    <property type="term" value="F:hydrolase activity"/>
    <property type="evidence" value="ECO:0007669"/>
    <property type="project" value="InterPro"/>
</dbReference>
<dbReference type="Gene3D" id="3.60.21.10">
    <property type="match status" value="1"/>
</dbReference>
<feature type="domain" description="5'-Nucleotidase C-terminal" evidence="2">
    <location>
        <begin position="297"/>
        <end position="438"/>
    </location>
</feature>
<dbReference type="OrthoDB" id="9803927at2"/>